<dbReference type="GO" id="GO:0008410">
    <property type="term" value="F:CoA-transferase activity"/>
    <property type="evidence" value="ECO:0007669"/>
    <property type="project" value="TreeGrafter"/>
</dbReference>
<keyword evidence="3" id="KW-1185">Reference proteome</keyword>
<name>A0AAW5R5N0_9HYPH</name>
<dbReference type="PANTHER" id="PTHR48207">
    <property type="entry name" value="SUCCINATE--HYDROXYMETHYLGLUTARATE COA-TRANSFERASE"/>
    <property type="match status" value="1"/>
</dbReference>
<gene>
    <name evidence="2" type="ORF">MUB46_18895</name>
</gene>
<dbReference type="Pfam" id="PF02515">
    <property type="entry name" value="CoA_transf_3"/>
    <property type="match status" value="1"/>
</dbReference>
<dbReference type="Proteomes" id="UP001320898">
    <property type="component" value="Unassembled WGS sequence"/>
</dbReference>
<organism evidence="2 3">
    <name type="scientific">Microbaculum marinisediminis</name>
    <dbReference type="NCBI Taxonomy" id="2931392"/>
    <lineage>
        <taxon>Bacteria</taxon>
        <taxon>Pseudomonadati</taxon>
        <taxon>Pseudomonadota</taxon>
        <taxon>Alphaproteobacteria</taxon>
        <taxon>Hyphomicrobiales</taxon>
        <taxon>Tepidamorphaceae</taxon>
        <taxon>Microbaculum</taxon>
    </lineage>
</organism>
<keyword evidence="1 2" id="KW-0808">Transferase</keyword>
<dbReference type="InterPro" id="IPR003673">
    <property type="entry name" value="CoA-Trfase_fam_III"/>
</dbReference>
<dbReference type="InterPro" id="IPR023606">
    <property type="entry name" value="CoA-Trfase_III_dom_1_sf"/>
</dbReference>
<sequence>MLPLAGLRIVAVEQYGAGPFGTQHLADLGADVIKVENPALGGDVARSVGPHFLDGGESSASSLFFQSFNRNKRSIALDLSRAGGRRVFHDLVRTADAVACNNRGDVQDKLGLTYAHLGKVKQSIVCAHLTGYGREGERAAWPGYDYLLQAEAGYFAVTGEPGSPPARMGLSIVDFMAGAYLALAVVSGVHQARETGRGRDMDVTLFDTAVFNLNYLATWYLASGHNQGREPRSAHPSLTPCQLYMTKDGWIYLMCNKEKFWEELCGKIGRAEWAIDPRFAQFSDRLRNREALTGMLDDVLSEKTTAEWMAVFAGAVPAAPLNDVAQALDNPFVANRGRIQDLSQPGGGTFRMLASPIQCPGEAPPASPGPALGGDTEALLDELGYDSETRLRLLDTGVG</sequence>
<dbReference type="AlphaFoldDB" id="A0AAW5R5N0"/>
<accession>A0AAW5R5N0</accession>
<dbReference type="RefSeq" id="WP_261617520.1">
    <property type="nucleotide sequence ID" value="NZ_JALIDZ010000009.1"/>
</dbReference>
<comment type="caution">
    <text evidence="2">The sequence shown here is derived from an EMBL/GenBank/DDBJ whole genome shotgun (WGS) entry which is preliminary data.</text>
</comment>
<dbReference type="Gene3D" id="3.30.1540.10">
    <property type="entry name" value="formyl-coa transferase, domain 3"/>
    <property type="match status" value="1"/>
</dbReference>
<reference evidence="2 3" key="1">
    <citation type="submission" date="2022-04" db="EMBL/GenBank/DDBJ databases">
        <authorList>
            <person name="Ye Y.-Q."/>
            <person name="Du Z.-J."/>
        </authorList>
    </citation>
    <scope>NUCLEOTIDE SEQUENCE [LARGE SCALE GENOMIC DNA]</scope>
    <source>
        <strain evidence="2 3">A6E488</strain>
    </source>
</reference>
<dbReference type="SUPFAM" id="SSF89796">
    <property type="entry name" value="CoA-transferase family III (CaiB/BaiF)"/>
    <property type="match status" value="1"/>
</dbReference>
<proteinExistence type="predicted"/>
<dbReference type="Gene3D" id="3.40.50.10540">
    <property type="entry name" value="Crotonobetainyl-coa:carnitine coa-transferase, domain 1"/>
    <property type="match status" value="1"/>
</dbReference>
<dbReference type="PANTHER" id="PTHR48207:SF3">
    <property type="entry name" value="SUCCINATE--HYDROXYMETHYLGLUTARATE COA-TRANSFERASE"/>
    <property type="match status" value="1"/>
</dbReference>
<dbReference type="InterPro" id="IPR050483">
    <property type="entry name" value="CoA-transferase_III_domain"/>
</dbReference>
<dbReference type="EMBL" id="JALIDZ010000009">
    <property type="protein sequence ID" value="MCT8973939.1"/>
    <property type="molecule type" value="Genomic_DNA"/>
</dbReference>
<dbReference type="InterPro" id="IPR044855">
    <property type="entry name" value="CoA-Trfase_III_dom3_sf"/>
</dbReference>
<evidence type="ECO:0000313" key="3">
    <source>
        <dbReference type="Proteomes" id="UP001320898"/>
    </source>
</evidence>
<evidence type="ECO:0000313" key="2">
    <source>
        <dbReference type="EMBL" id="MCT8973939.1"/>
    </source>
</evidence>
<protein>
    <submittedName>
        <fullName evidence="2">CoA transferase</fullName>
    </submittedName>
</protein>
<evidence type="ECO:0000256" key="1">
    <source>
        <dbReference type="ARBA" id="ARBA00022679"/>
    </source>
</evidence>